<comment type="subcellular location">
    <subcellularLocation>
        <location evidence="8">Cytoplasm</location>
    </subcellularLocation>
</comment>
<proteinExistence type="inferred from homology"/>
<dbReference type="InterPro" id="IPR050203">
    <property type="entry name" value="Trp-tRNA_synthetase"/>
</dbReference>
<keyword evidence="8" id="KW-0963">Cytoplasm</keyword>
<dbReference type="RefSeq" id="WP_134171334.1">
    <property type="nucleotide sequence ID" value="NZ_SODD01000061.1"/>
</dbReference>
<keyword evidence="3 8" id="KW-0547">Nucleotide-binding</keyword>
<feature type="binding site" evidence="8">
    <location>
        <begin position="17"/>
        <end position="18"/>
    </location>
    <ligand>
        <name>ATP</name>
        <dbReference type="ChEBI" id="CHEBI:30616"/>
    </ligand>
</feature>
<dbReference type="PRINTS" id="PR01039">
    <property type="entry name" value="TRNASYNTHTRP"/>
</dbReference>
<dbReference type="FunFam" id="1.10.240.10:FF:000002">
    <property type="entry name" value="Tryptophan--tRNA ligase"/>
    <property type="match status" value="1"/>
</dbReference>
<evidence type="ECO:0000256" key="4">
    <source>
        <dbReference type="ARBA" id="ARBA00022840"/>
    </source>
</evidence>
<dbReference type="SUPFAM" id="SSF52374">
    <property type="entry name" value="Nucleotidylyl transferase"/>
    <property type="match status" value="1"/>
</dbReference>
<dbReference type="InterPro" id="IPR001412">
    <property type="entry name" value="aa-tRNA-synth_I_CS"/>
</dbReference>
<comment type="similarity">
    <text evidence="1 8 9">Belongs to the class-I aminoacyl-tRNA synthetase family.</text>
</comment>
<evidence type="ECO:0000256" key="5">
    <source>
        <dbReference type="ARBA" id="ARBA00022917"/>
    </source>
</evidence>
<comment type="subunit">
    <text evidence="8">Homodimer.</text>
</comment>
<keyword evidence="11" id="KW-1185">Reference proteome</keyword>
<dbReference type="PROSITE" id="PS00178">
    <property type="entry name" value="AA_TRNA_LIGASE_I"/>
    <property type="match status" value="1"/>
</dbReference>
<feature type="short sequence motif" description="'KMSKS' region" evidence="8">
    <location>
        <begin position="193"/>
        <end position="197"/>
    </location>
</feature>
<evidence type="ECO:0000313" key="10">
    <source>
        <dbReference type="EMBL" id="TDW09373.1"/>
    </source>
</evidence>
<gene>
    <name evidence="8" type="primary">trpS</name>
    <name evidence="10" type="ORF">EDD63_1619</name>
</gene>
<dbReference type="Proteomes" id="UP000294743">
    <property type="component" value="Unassembled WGS sequence"/>
</dbReference>
<dbReference type="GO" id="GO:0004830">
    <property type="term" value="F:tryptophan-tRNA ligase activity"/>
    <property type="evidence" value="ECO:0007669"/>
    <property type="project" value="UniProtKB-UniRule"/>
</dbReference>
<reference evidence="10 11" key="1">
    <citation type="submission" date="2019-03" db="EMBL/GenBank/DDBJ databases">
        <title>Genomic Encyclopedia of Type Strains, Phase IV (KMG-IV): sequencing the most valuable type-strain genomes for metagenomic binning, comparative biology and taxonomic classification.</title>
        <authorList>
            <person name="Goeker M."/>
        </authorList>
    </citation>
    <scope>NUCLEOTIDE SEQUENCE [LARGE SCALE GENOMIC DNA]</scope>
    <source>
        <strain evidence="10 11">DSM 28867</strain>
    </source>
</reference>
<dbReference type="Gene3D" id="3.40.50.620">
    <property type="entry name" value="HUPs"/>
    <property type="match status" value="1"/>
</dbReference>
<dbReference type="CDD" id="cd00806">
    <property type="entry name" value="TrpRS_core"/>
    <property type="match status" value="1"/>
</dbReference>
<dbReference type="HAMAP" id="MF_00140_B">
    <property type="entry name" value="Trp_tRNA_synth_B"/>
    <property type="match status" value="1"/>
</dbReference>
<dbReference type="InterPro" id="IPR024109">
    <property type="entry name" value="Trp-tRNA-ligase_bac-type"/>
</dbReference>
<dbReference type="AlphaFoldDB" id="A0A4R7ZC24"/>
<evidence type="ECO:0000256" key="2">
    <source>
        <dbReference type="ARBA" id="ARBA00022598"/>
    </source>
</evidence>
<comment type="catalytic activity">
    <reaction evidence="7 8">
        <text>tRNA(Trp) + L-tryptophan + ATP = L-tryptophyl-tRNA(Trp) + AMP + diphosphate + H(+)</text>
        <dbReference type="Rhea" id="RHEA:24080"/>
        <dbReference type="Rhea" id="RHEA-COMP:9671"/>
        <dbReference type="Rhea" id="RHEA-COMP:9705"/>
        <dbReference type="ChEBI" id="CHEBI:15378"/>
        <dbReference type="ChEBI" id="CHEBI:30616"/>
        <dbReference type="ChEBI" id="CHEBI:33019"/>
        <dbReference type="ChEBI" id="CHEBI:57912"/>
        <dbReference type="ChEBI" id="CHEBI:78442"/>
        <dbReference type="ChEBI" id="CHEBI:78535"/>
        <dbReference type="ChEBI" id="CHEBI:456215"/>
        <dbReference type="EC" id="6.1.1.2"/>
    </reaction>
</comment>
<organism evidence="10 11">
    <name type="scientific">Breznakia blatticola</name>
    <dbReference type="NCBI Taxonomy" id="1754012"/>
    <lineage>
        <taxon>Bacteria</taxon>
        <taxon>Bacillati</taxon>
        <taxon>Bacillota</taxon>
        <taxon>Erysipelotrichia</taxon>
        <taxon>Erysipelotrichales</taxon>
        <taxon>Erysipelotrichaceae</taxon>
        <taxon>Breznakia</taxon>
    </lineage>
</organism>
<dbReference type="OrthoDB" id="9801042at2"/>
<comment type="caution">
    <text evidence="10">The sequence shown here is derived from an EMBL/GenBank/DDBJ whole genome shotgun (WGS) entry which is preliminary data.</text>
</comment>
<dbReference type="EMBL" id="SODD01000061">
    <property type="protein sequence ID" value="TDW09373.1"/>
    <property type="molecule type" value="Genomic_DNA"/>
</dbReference>
<feature type="binding site" evidence="8">
    <location>
        <position position="133"/>
    </location>
    <ligand>
        <name>L-tryptophan</name>
        <dbReference type="ChEBI" id="CHEBI:57912"/>
    </ligand>
</feature>
<dbReference type="InterPro" id="IPR002305">
    <property type="entry name" value="aa-tRNA-synth_Ic"/>
</dbReference>
<name>A0A4R7ZC24_9FIRM</name>
<keyword evidence="4 8" id="KW-0067">ATP-binding</keyword>
<comment type="function">
    <text evidence="8">Catalyzes the attachment of tryptophan to tRNA(Trp).</text>
</comment>
<protein>
    <recommendedName>
        <fullName evidence="8">Tryptophan--tRNA ligase</fullName>
        <ecNumber evidence="8">6.1.1.2</ecNumber>
    </recommendedName>
    <alternativeName>
        <fullName evidence="8">Tryptophanyl-tRNA synthetase</fullName>
        <shortName evidence="8">TrpRS</shortName>
    </alternativeName>
</protein>
<dbReference type="PANTHER" id="PTHR43766:SF1">
    <property type="entry name" value="TRYPTOPHAN--TRNA LIGASE, MITOCHONDRIAL"/>
    <property type="match status" value="1"/>
</dbReference>
<dbReference type="PANTHER" id="PTHR43766">
    <property type="entry name" value="TRYPTOPHAN--TRNA LIGASE, MITOCHONDRIAL"/>
    <property type="match status" value="1"/>
</dbReference>
<dbReference type="Gene3D" id="1.10.240.10">
    <property type="entry name" value="Tyrosyl-Transfer RNA Synthetase"/>
    <property type="match status" value="1"/>
</dbReference>
<feature type="binding site" evidence="8">
    <location>
        <begin position="145"/>
        <end position="147"/>
    </location>
    <ligand>
        <name>ATP</name>
        <dbReference type="ChEBI" id="CHEBI:30616"/>
    </ligand>
</feature>
<dbReference type="NCBIfam" id="TIGR00233">
    <property type="entry name" value="trpS"/>
    <property type="match status" value="1"/>
</dbReference>
<evidence type="ECO:0000256" key="3">
    <source>
        <dbReference type="ARBA" id="ARBA00022741"/>
    </source>
</evidence>
<evidence type="ECO:0000256" key="6">
    <source>
        <dbReference type="ARBA" id="ARBA00023146"/>
    </source>
</evidence>
<evidence type="ECO:0000313" key="11">
    <source>
        <dbReference type="Proteomes" id="UP000294743"/>
    </source>
</evidence>
<sequence length="328" mass="36511">MKRCLSGIQPSGQLTLGNYIGAIRQFVQLQDEYEMFIFIANMHAITVAQDPKKLKANTKDLVALYLAFGLDPSKVNLFVQSDVVQHAELGWVLNCHTYMGELNRMTQFKDKTAKKETNISAGLYTYPSLMAADILLYDADVVPVGVDQKQHVELTRDLAQRFNNLYGETFVVPEPVTAKIGAKVMSLQNPEKKMSKSDENPKACIYLLDEPKVARKKIMSAVTDSIGIVQYDLENQPGVSNLLTIQSSLSGESIDELVAKFEGKGYGDFKGYVGDTVEAFLSDLQEKYRAILQSGEIESVLEQGAKNAGNIAFKKMRKVKKKLGFQLF</sequence>
<evidence type="ECO:0000256" key="8">
    <source>
        <dbReference type="HAMAP-Rule" id="MF_00140"/>
    </source>
</evidence>
<feature type="binding site" evidence="8">
    <location>
        <begin position="9"/>
        <end position="11"/>
    </location>
    <ligand>
        <name>ATP</name>
        <dbReference type="ChEBI" id="CHEBI:30616"/>
    </ligand>
</feature>
<evidence type="ECO:0000256" key="9">
    <source>
        <dbReference type="RuleBase" id="RU363036"/>
    </source>
</evidence>
<evidence type="ECO:0000256" key="1">
    <source>
        <dbReference type="ARBA" id="ARBA00005594"/>
    </source>
</evidence>
<keyword evidence="2 8" id="KW-0436">Ligase</keyword>
<dbReference type="GO" id="GO:0006436">
    <property type="term" value="P:tryptophanyl-tRNA aminoacylation"/>
    <property type="evidence" value="ECO:0007669"/>
    <property type="project" value="UniProtKB-UniRule"/>
</dbReference>
<dbReference type="Pfam" id="PF00579">
    <property type="entry name" value="tRNA-synt_1b"/>
    <property type="match status" value="1"/>
</dbReference>
<dbReference type="InterPro" id="IPR002306">
    <property type="entry name" value="Trp-tRNA-ligase"/>
</dbReference>
<keyword evidence="6 8" id="KW-0030">Aminoacyl-tRNA synthetase</keyword>
<dbReference type="InterPro" id="IPR014729">
    <property type="entry name" value="Rossmann-like_a/b/a_fold"/>
</dbReference>
<dbReference type="GO" id="GO:0005829">
    <property type="term" value="C:cytosol"/>
    <property type="evidence" value="ECO:0007669"/>
    <property type="project" value="TreeGrafter"/>
</dbReference>
<feature type="binding site" evidence="8">
    <location>
        <position position="184"/>
    </location>
    <ligand>
        <name>ATP</name>
        <dbReference type="ChEBI" id="CHEBI:30616"/>
    </ligand>
</feature>
<accession>A0A4R7ZC24</accession>
<dbReference type="GO" id="GO:0005524">
    <property type="term" value="F:ATP binding"/>
    <property type="evidence" value="ECO:0007669"/>
    <property type="project" value="UniProtKB-UniRule"/>
</dbReference>
<feature type="binding site" evidence="8">
    <location>
        <begin position="193"/>
        <end position="197"/>
    </location>
    <ligand>
        <name>ATP</name>
        <dbReference type="ChEBI" id="CHEBI:30616"/>
    </ligand>
</feature>
<dbReference type="EC" id="6.1.1.2" evidence="8"/>
<evidence type="ECO:0000256" key="7">
    <source>
        <dbReference type="ARBA" id="ARBA00049929"/>
    </source>
</evidence>
<keyword evidence="5 8" id="KW-0648">Protein biosynthesis</keyword>
<feature type="short sequence motif" description="'HIGH' region" evidence="8">
    <location>
        <begin position="10"/>
        <end position="18"/>
    </location>
</feature>